<protein>
    <recommendedName>
        <fullName evidence="2">Enoyl reductase (ER) domain-containing protein</fullName>
    </recommendedName>
</protein>
<dbReference type="GO" id="GO:0016628">
    <property type="term" value="F:oxidoreductase activity, acting on the CH-CH group of donors, NAD or NADP as acceptor"/>
    <property type="evidence" value="ECO:0007669"/>
    <property type="project" value="InterPro"/>
</dbReference>
<accession>A0A1H2M1W8</accession>
<dbReference type="InterPro" id="IPR013149">
    <property type="entry name" value="ADH-like_C"/>
</dbReference>
<dbReference type="FunFam" id="3.40.50.720:FF:000121">
    <property type="entry name" value="Prostaglandin reductase 2"/>
    <property type="match status" value="1"/>
</dbReference>
<dbReference type="SUPFAM" id="SSF51735">
    <property type="entry name" value="NAD(P)-binding Rossmann-fold domains"/>
    <property type="match status" value="1"/>
</dbReference>
<dbReference type="InterPro" id="IPR020843">
    <property type="entry name" value="ER"/>
</dbReference>
<reference evidence="4" key="1">
    <citation type="submission" date="2016-10" db="EMBL/GenBank/DDBJ databases">
        <authorList>
            <person name="Varghese N."/>
            <person name="Submissions S."/>
        </authorList>
    </citation>
    <scope>NUCLEOTIDE SEQUENCE [LARGE SCALE GENOMIC DNA]</scope>
    <source>
        <strain evidence="4">LMG 2223</strain>
    </source>
</reference>
<evidence type="ECO:0000313" key="4">
    <source>
        <dbReference type="Proteomes" id="UP000198600"/>
    </source>
</evidence>
<dbReference type="InterPro" id="IPR045010">
    <property type="entry name" value="MDR_fam"/>
</dbReference>
<dbReference type="Gene3D" id="3.90.180.10">
    <property type="entry name" value="Medium-chain alcohol dehydrogenases, catalytic domain"/>
    <property type="match status" value="1"/>
</dbReference>
<dbReference type="CDD" id="cd05288">
    <property type="entry name" value="PGDH"/>
    <property type="match status" value="1"/>
</dbReference>
<dbReference type="InterPro" id="IPR041694">
    <property type="entry name" value="ADH_N_2"/>
</dbReference>
<feature type="domain" description="Enoyl reductase (ER)" evidence="2">
    <location>
        <begin position="19"/>
        <end position="332"/>
    </location>
</feature>
<evidence type="ECO:0000256" key="1">
    <source>
        <dbReference type="ARBA" id="ARBA00023002"/>
    </source>
</evidence>
<name>A0A1H2M1W8_9PSED</name>
<dbReference type="InterPro" id="IPR036291">
    <property type="entry name" value="NAD(P)-bd_dom_sf"/>
</dbReference>
<dbReference type="RefSeq" id="WP_084381114.1">
    <property type="nucleotide sequence ID" value="NZ_LS483433.1"/>
</dbReference>
<dbReference type="STRING" id="46679.SAMN05216202_0866"/>
<dbReference type="Pfam" id="PF16884">
    <property type="entry name" value="ADH_N_2"/>
    <property type="match status" value="1"/>
</dbReference>
<dbReference type="InterPro" id="IPR011032">
    <property type="entry name" value="GroES-like_sf"/>
</dbReference>
<dbReference type="Pfam" id="PF00107">
    <property type="entry name" value="ADH_zinc_N"/>
    <property type="match status" value="1"/>
</dbReference>
<gene>
    <name evidence="3" type="ORF">SAMN05216202_0866</name>
</gene>
<dbReference type="AlphaFoldDB" id="A0A1H2M1W8"/>
<proteinExistence type="predicted"/>
<dbReference type="Gene3D" id="3.40.50.720">
    <property type="entry name" value="NAD(P)-binding Rossmann-like Domain"/>
    <property type="match status" value="1"/>
</dbReference>
<sequence length="335" mass="35762">MTAQTNRQFLLATRPVGAATRDTFTYQELPLGTLQEGQILVRNEYLSLDPAMRGWMNEGKSYIPPVAIGEVMRALGVGQVIASNNPKFSVGDYVNGALGVQDYFLGEPRGFYKVDPTLAPLPVYLSALGMTGMTAYFALLDTGAPKAGETVVISGAAGAVGSIAGQIAKIKGCRVVGIAGGADKCRFLVDELGFDAAIDYKHEDVAAGLKRECPKGVDVYFDNVGGDILDAVLSRLAMKARVVICGAISQYNNKEAVKGPSNYLSLLVNRARMEGFVVMDHAANFAAAGQEMAGWMAQGKLKSKEDIVEGLETFPETLMKLFNGENFGKLVLKVS</sequence>
<dbReference type="PANTHER" id="PTHR43205">
    <property type="entry name" value="PROSTAGLANDIN REDUCTASE"/>
    <property type="match status" value="1"/>
</dbReference>
<dbReference type="PANTHER" id="PTHR43205:SF7">
    <property type="entry name" value="PROSTAGLANDIN REDUCTASE 1"/>
    <property type="match status" value="1"/>
</dbReference>
<evidence type="ECO:0000313" key="3">
    <source>
        <dbReference type="EMBL" id="SDU87102.1"/>
    </source>
</evidence>
<evidence type="ECO:0000259" key="2">
    <source>
        <dbReference type="SMART" id="SM00829"/>
    </source>
</evidence>
<dbReference type="Proteomes" id="UP000198600">
    <property type="component" value="Chromosome I"/>
</dbReference>
<dbReference type="EMBL" id="LT629802">
    <property type="protein sequence ID" value="SDU87102.1"/>
    <property type="molecule type" value="Genomic_DNA"/>
</dbReference>
<dbReference type="OrthoDB" id="9805663at2"/>
<organism evidence="3 4">
    <name type="scientific">Pseudomonas mucidolens</name>
    <dbReference type="NCBI Taxonomy" id="46679"/>
    <lineage>
        <taxon>Bacteria</taxon>
        <taxon>Pseudomonadati</taxon>
        <taxon>Pseudomonadota</taxon>
        <taxon>Gammaproteobacteria</taxon>
        <taxon>Pseudomonadales</taxon>
        <taxon>Pseudomonadaceae</taxon>
        <taxon>Pseudomonas</taxon>
    </lineage>
</organism>
<dbReference type="SMART" id="SM00829">
    <property type="entry name" value="PKS_ER"/>
    <property type="match status" value="1"/>
</dbReference>
<keyword evidence="1" id="KW-0560">Oxidoreductase</keyword>
<dbReference type="SUPFAM" id="SSF50129">
    <property type="entry name" value="GroES-like"/>
    <property type="match status" value="1"/>
</dbReference>
<keyword evidence="4" id="KW-1185">Reference proteome</keyword>